<keyword evidence="2" id="KW-1185">Reference proteome</keyword>
<name>A0A518DWP5_9BACT</name>
<gene>
    <name evidence="1" type="ORF">Pla8534_40700</name>
</gene>
<dbReference type="EMBL" id="CP036433">
    <property type="protein sequence ID" value="QDU96251.1"/>
    <property type="molecule type" value="Genomic_DNA"/>
</dbReference>
<evidence type="ECO:0000313" key="1">
    <source>
        <dbReference type="EMBL" id="QDU96251.1"/>
    </source>
</evidence>
<dbReference type="RefSeq" id="WP_145054898.1">
    <property type="nucleotide sequence ID" value="NZ_CP036433.1"/>
</dbReference>
<reference evidence="1 2" key="1">
    <citation type="submission" date="2019-02" db="EMBL/GenBank/DDBJ databases">
        <title>Deep-cultivation of Planctomycetes and their phenomic and genomic characterization uncovers novel biology.</title>
        <authorList>
            <person name="Wiegand S."/>
            <person name="Jogler M."/>
            <person name="Boedeker C."/>
            <person name="Pinto D."/>
            <person name="Vollmers J."/>
            <person name="Rivas-Marin E."/>
            <person name="Kohn T."/>
            <person name="Peeters S.H."/>
            <person name="Heuer A."/>
            <person name="Rast P."/>
            <person name="Oberbeckmann S."/>
            <person name="Bunk B."/>
            <person name="Jeske O."/>
            <person name="Meyerdierks A."/>
            <person name="Storesund J.E."/>
            <person name="Kallscheuer N."/>
            <person name="Luecker S."/>
            <person name="Lage O.M."/>
            <person name="Pohl T."/>
            <person name="Merkel B.J."/>
            <person name="Hornburger P."/>
            <person name="Mueller R.-W."/>
            <person name="Bruemmer F."/>
            <person name="Labrenz M."/>
            <person name="Spormann A.M."/>
            <person name="Op den Camp H."/>
            <person name="Overmann J."/>
            <person name="Amann R."/>
            <person name="Jetten M.S.M."/>
            <person name="Mascher T."/>
            <person name="Medema M.H."/>
            <person name="Devos D.P."/>
            <person name="Kaster A.-K."/>
            <person name="Ovreas L."/>
            <person name="Rohde M."/>
            <person name="Galperin M.Y."/>
            <person name="Jogler C."/>
        </authorList>
    </citation>
    <scope>NUCLEOTIDE SEQUENCE [LARGE SCALE GENOMIC DNA]</scope>
    <source>
        <strain evidence="1 2">Pla85_3_4</strain>
    </source>
</reference>
<organism evidence="1 2">
    <name type="scientific">Lignipirellula cremea</name>
    <dbReference type="NCBI Taxonomy" id="2528010"/>
    <lineage>
        <taxon>Bacteria</taxon>
        <taxon>Pseudomonadati</taxon>
        <taxon>Planctomycetota</taxon>
        <taxon>Planctomycetia</taxon>
        <taxon>Pirellulales</taxon>
        <taxon>Pirellulaceae</taxon>
        <taxon>Lignipirellula</taxon>
    </lineage>
</organism>
<evidence type="ECO:0000313" key="2">
    <source>
        <dbReference type="Proteomes" id="UP000317648"/>
    </source>
</evidence>
<accession>A0A518DWP5</accession>
<dbReference type="InterPro" id="IPR021375">
    <property type="entry name" value="DUF2997"/>
</dbReference>
<proteinExistence type="predicted"/>
<protein>
    <recommendedName>
        <fullName evidence="3">DUF2997 domain-containing protein</fullName>
    </recommendedName>
</protein>
<dbReference type="KEGG" id="lcre:Pla8534_40700"/>
<sequence length="65" mass="7267">MSSKTIEIIVTPNGQTRVETKGFVGSECRDASRFIEQALGQQTDEVLKVEFHQTGTNQQQVRQGE</sequence>
<evidence type="ECO:0008006" key="3">
    <source>
        <dbReference type="Google" id="ProtNLM"/>
    </source>
</evidence>
<dbReference type="OrthoDB" id="288620at2"/>
<dbReference type="Proteomes" id="UP000317648">
    <property type="component" value="Chromosome"/>
</dbReference>
<dbReference type="Pfam" id="PF11211">
    <property type="entry name" value="DUF2997"/>
    <property type="match status" value="1"/>
</dbReference>
<dbReference type="AlphaFoldDB" id="A0A518DWP5"/>